<gene>
    <name evidence="1" type="ORF">DSL92_08755</name>
</gene>
<dbReference type="AlphaFoldDB" id="A0A3S0QFG1"/>
<evidence type="ECO:0000313" key="1">
    <source>
        <dbReference type="EMBL" id="RUA21937.1"/>
    </source>
</evidence>
<comment type="caution">
    <text evidence="1">The sequence shown here is derived from an EMBL/GenBank/DDBJ whole genome shotgun (WGS) entry which is preliminary data.</text>
</comment>
<organism evidence="1">
    <name type="scientific">Billgrantia gudaonensis</name>
    <dbReference type="NCBI Taxonomy" id="376427"/>
    <lineage>
        <taxon>Bacteria</taxon>
        <taxon>Pseudomonadati</taxon>
        <taxon>Pseudomonadota</taxon>
        <taxon>Gammaproteobacteria</taxon>
        <taxon>Oceanospirillales</taxon>
        <taxon>Halomonadaceae</taxon>
        <taxon>Billgrantia</taxon>
    </lineage>
</organism>
<dbReference type="EMBL" id="RXHI01000029">
    <property type="protein sequence ID" value="RUA21937.1"/>
    <property type="molecule type" value="Genomic_DNA"/>
</dbReference>
<protein>
    <submittedName>
        <fullName evidence="1">Uncharacterized protein</fullName>
    </submittedName>
</protein>
<name>A0A3S0QFG1_9GAMM</name>
<accession>A0A3S0QFG1</accession>
<reference evidence="1" key="1">
    <citation type="submission" date="2018-12" db="EMBL/GenBank/DDBJ databases">
        <authorList>
            <person name="Jadhav K."/>
            <person name="Kushwaha B."/>
            <person name="Jadhav I."/>
        </authorList>
    </citation>
    <scope>NUCLEOTIDE SEQUENCE [LARGE SCALE GENOMIC DNA]</scope>
    <source>
        <strain evidence="1">SBS 10</strain>
    </source>
</reference>
<proteinExistence type="predicted"/>
<sequence length="80" mass="9021">MGSGVSDAKASMRLNWYSEFREPSLEALFQRTMQAHHACQLPYALWSAAGSFAFSLADYAMLGLGETYQLALAMRAWPWR</sequence>